<accession>A0A1F6F171</accession>
<comment type="similarity">
    <text evidence="8">Belongs to the shikimate dehydrogenase family.</text>
</comment>
<name>A0A1F6F171_9BACT</name>
<feature type="binding site" evidence="8">
    <location>
        <position position="89"/>
    </location>
    <ligand>
        <name>shikimate</name>
        <dbReference type="ChEBI" id="CHEBI:36208"/>
    </ligand>
</feature>
<evidence type="ECO:0000313" key="11">
    <source>
        <dbReference type="EMBL" id="OGG79612.1"/>
    </source>
</evidence>
<dbReference type="GO" id="GO:0019632">
    <property type="term" value="P:shikimate metabolic process"/>
    <property type="evidence" value="ECO:0007669"/>
    <property type="project" value="InterPro"/>
</dbReference>
<dbReference type="SUPFAM" id="SSF51735">
    <property type="entry name" value="NAD(P)-binding Rossmann-fold domains"/>
    <property type="match status" value="1"/>
</dbReference>
<proteinExistence type="inferred from homology"/>
<dbReference type="EMBL" id="MFLZ01000022">
    <property type="protein sequence ID" value="OGG79612.1"/>
    <property type="molecule type" value="Genomic_DNA"/>
</dbReference>
<dbReference type="GO" id="GO:0050661">
    <property type="term" value="F:NADP binding"/>
    <property type="evidence" value="ECO:0007669"/>
    <property type="project" value="InterPro"/>
</dbReference>
<dbReference type="GO" id="GO:0009423">
    <property type="term" value="P:chorismate biosynthetic process"/>
    <property type="evidence" value="ECO:0007669"/>
    <property type="project" value="UniProtKB-UniRule"/>
</dbReference>
<dbReference type="GO" id="GO:0008652">
    <property type="term" value="P:amino acid biosynthetic process"/>
    <property type="evidence" value="ECO:0007669"/>
    <property type="project" value="UniProtKB-KW"/>
</dbReference>
<evidence type="ECO:0000256" key="8">
    <source>
        <dbReference type="HAMAP-Rule" id="MF_00222"/>
    </source>
</evidence>
<dbReference type="SUPFAM" id="SSF53223">
    <property type="entry name" value="Aminoacid dehydrogenase-like, N-terminal domain"/>
    <property type="match status" value="1"/>
</dbReference>
<reference evidence="11 12" key="1">
    <citation type="journal article" date="2016" name="Nat. Commun.">
        <title>Thousands of microbial genomes shed light on interconnected biogeochemical processes in an aquifer system.</title>
        <authorList>
            <person name="Anantharaman K."/>
            <person name="Brown C.T."/>
            <person name="Hug L.A."/>
            <person name="Sharon I."/>
            <person name="Castelle C.J."/>
            <person name="Probst A.J."/>
            <person name="Thomas B.C."/>
            <person name="Singh A."/>
            <person name="Wilkins M.J."/>
            <person name="Karaoz U."/>
            <person name="Brodie E.L."/>
            <person name="Williams K.H."/>
            <person name="Hubbard S.S."/>
            <person name="Banfield J.F."/>
        </authorList>
    </citation>
    <scope>NUCLEOTIDE SEQUENCE [LARGE SCALE GENOMIC DNA]</scope>
</reference>
<keyword evidence="6 8" id="KW-0057">Aromatic amino acid biosynthesis</keyword>
<protein>
    <recommendedName>
        <fullName evidence="2 8">Shikimate dehydrogenase (NADP(+))</fullName>
        <shortName evidence="8">SDH</shortName>
        <ecNumber evidence="2 8">1.1.1.25</ecNumber>
    </recommendedName>
</protein>
<keyword evidence="5 8" id="KW-0560">Oxidoreductase</keyword>
<dbReference type="InterPro" id="IPR011342">
    <property type="entry name" value="Shikimate_DH"/>
</dbReference>
<dbReference type="InterPro" id="IPR006151">
    <property type="entry name" value="Shikm_DH/Glu-tRNA_Rdtase"/>
</dbReference>
<evidence type="ECO:0000259" key="10">
    <source>
        <dbReference type="Pfam" id="PF08501"/>
    </source>
</evidence>
<dbReference type="AlphaFoldDB" id="A0A1F6F171"/>
<evidence type="ECO:0000256" key="2">
    <source>
        <dbReference type="ARBA" id="ARBA00012962"/>
    </source>
</evidence>
<dbReference type="EC" id="1.1.1.25" evidence="2 8"/>
<comment type="caution">
    <text evidence="11">The sequence shown here is derived from an EMBL/GenBank/DDBJ whole genome shotgun (WGS) entry which is preliminary data.</text>
</comment>
<dbReference type="Pfam" id="PF01488">
    <property type="entry name" value="Shikimate_DH"/>
    <property type="match status" value="1"/>
</dbReference>
<evidence type="ECO:0000256" key="5">
    <source>
        <dbReference type="ARBA" id="ARBA00023002"/>
    </source>
</evidence>
<evidence type="ECO:0000256" key="7">
    <source>
        <dbReference type="ARBA" id="ARBA00049442"/>
    </source>
</evidence>
<comment type="subunit">
    <text evidence="8">Homodimer.</text>
</comment>
<dbReference type="CDD" id="cd01065">
    <property type="entry name" value="NAD_bind_Shikimate_DH"/>
    <property type="match status" value="1"/>
</dbReference>
<dbReference type="PANTHER" id="PTHR21089">
    <property type="entry name" value="SHIKIMATE DEHYDROGENASE"/>
    <property type="match status" value="1"/>
</dbReference>
<dbReference type="GO" id="GO:0004764">
    <property type="term" value="F:shikimate 3-dehydrogenase (NADP+) activity"/>
    <property type="evidence" value="ECO:0007669"/>
    <property type="project" value="UniProtKB-UniRule"/>
</dbReference>
<dbReference type="GO" id="GO:0009073">
    <property type="term" value="P:aromatic amino acid family biosynthetic process"/>
    <property type="evidence" value="ECO:0007669"/>
    <property type="project" value="UniProtKB-KW"/>
</dbReference>
<feature type="binding site" evidence="8">
    <location>
        <position position="234"/>
    </location>
    <ligand>
        <name>NADP(+)</name>
        <dbReference type="ChEBI" id="CHEBI:58349"/>
    </ligand>
</feature>
<feature type="binding site" evidence="8">
    <location>
        <position position="211"/>
    </location>
    <ligand>
        <name>NADP(+)</name>
        <dbReference type="ChEBI" id="CHEBI:58349"/>
    </ligand>
</feature>
<organism evidence="11 12">
    <name type="scientific">Candidatus Kaiserbacteria bacterium RIFCSPLOWO2_01_FULL_54_13</name>
    <dbReference type="NCBI Taxonomy" id="1798512"/>
    <lineage>
        <taxon>Bacteria</taxon>
        <taxon>Candidatus Kaiseribacteriota</taxon>
    </lineage>
</organism>
<gene>
    <name evidence="8" type="primary">aroE</name>
    <name evidence="11" type="ORF">A3A39_02185</name>
</gene>
<evidence type="ECO:0000256" key="1">
    <source>
        <dbReference type="ARBA" id="ARBA00004871"/>
    </source>
</evidence>
<dbReference type="Gene3D" id="3.40.50.10860">
    <property type="entry name" value="Leucine Dehydrogenase, chain A, domain 1"/>
    <property type="match status" value="1"/>
</dbReference>
<evidence type="ECO:0000256" key="6">
    <source>
        <dbReference type="ARBA" id="ARBA00023141"/>
    </source>
</evidence>
<comment type="pathway">
    <text evidence="1 8">Metabolic intermediate biosynthesis; chorismate biosynthesis; chorismate from D-erythrose 4-phosphate and phosphoenolpyruvate: step 4/7.</text>
</comment>
<dbReference type="Pfam" id="PF08501">
    <property type="entry name" value="Shikimate_dh_N"/>
    <property type="match status" value="1"/>
</dbReference>
<keyword evidence="4 8" id="KW-0521">NADP</keyword>
<comment type="caution">
    <text evidence="8">Lacks conserved residue(s) required for the propagation of feature annotation.</text>
</comment>
<dbReference type="InterPro" id="IPR036291">
    <property type="entry name" value="NAD(P)-bd_dom_sf"/>
</dbReference>
<evidence type="ECO:0000259" key="9">
    <source>
        <dbReference type="Pfam" id="PF01488"/>
    </source>
</evidence>
<dbReference type="HAMAP" id="MF_00222">
    <property type="entry name" value="Shikimate_DH_AroE"/>
    <property type="match status" value="1"/>
</dbReference>
<comment type="catalytic activity">
    <reaction evidence="7 8">
        <text>shikimate + NADP(+) = 3-dehydroshikimate + NADPH + H(+)</text>
        <dbReference type="Rhea" id="RHEA:17737"/>
        <dbReference type="ChEBI" id="CHEBI:15378"/>
        <dbReference type="ChEBI" id="CHEBI:16630"/>
        <dbReference type="ChEBI" id="CHEBI:36208"/>
        <dbReference type="ChEBI" id="CHEBI:57783"/>
        <dbReference type="ChEBI" id="CHEBI:58349"/>
        <dbReference type="EC" id="1.1.1.25"/>
    </reaction>
</comment>
<sequence length="272" mass="29281">MISPATKLTAVIGEPVGQSLSPLLHNKIYADEGIDAVMLAFGNPSIEKLVAAVRALPIHLAAVTMPHKQTIMPLLDEIDAQAREIGAVNTVVNREGKLHGFNTDIVGIAAALKEVSLKGESVLLIGAGGAARTVAYLLKKIDAKIFCHNRDRAQAQDLVRSFGGTLVEAEELGQTSFDVIVNATPVGMKPNVDAIPLPEEFIREGSAVFDLVYSPLETKLLRSARARGARAISGLTMFLAQGIEQERLWLGKEIESAPYEELLKEGVRRRDG</sequence>
<keyword evidence="3 8" id="KW-0028">Amino-acid biosynthesis</keyword>
<evidence type="ECO:0000256" key="4">
    <source>
        <dbReference type="ARBA" id="ARBA00022857"/>
    </source>
</evidence>
<feature type="binding site" evidence="8">
    <location>
        <begin position="126"/>
        <end position="130"/>
    </location>
    <ligand>
        <name>NADP(+)</name>
        <dbReference type="ChEBI" id="CHEBI:58349"/>
    </ligand>
</feature>
<feature type="domain" description="Quinate/shikimate 5-dehydrogenase/glutamyl-tRNA reductase" evidence="9">
    <location>
        <begin position="113"/>
        <end position="184"/>
    </location>
</feature>
<feature type="binding site" evidence="8">
    <location>
        <position position="64"/>
    </location>
    <ligand>
        <name>shikimate</name>
        <dbReference type="ChEBI" id="CHEBI:36208"/>
    </ligand>
</feature>
<feature type="domain" description="Shikimate dehydrogenase substrate binding N-terminal" evidence="10">
    <location>
        <begin position="11"/>
        <end position="91"/>
    </location>
</feature>
<comment type="function">
    <text evidence="8">Involved in the biosynthesis of the chorismate, which leads to the biosynthesis of aromatic amino acids. Catalyzes the reversible NADPH linked reduction of 3-dehydroshikimate (DHSA) to yield shikimate (SA).</text>
</comment>
<dbReference type="NCBIfam" id="TIGR00507">
    <property type="entry name" value="aroE"/>
    <property type="match status" value="1"/>
</dbReference>
<feature type="binding site" evidence="8">
    <location>
        <begin position="19"/>
        <end position="21"/>
    </location>
    <ligand>
        <name>shikimate</name>
        <dbReference type="ChEBI" id="CHEBI:36208"/>
    </ligand>
</feature>
<dbReference type="STRING" id="1798512.A3A39_02185"/>
<feature type="binding site" evidence="8">
    <location>
        <position position="241"/>
    </location>
    <ligand>
        <name>shikimate</name>
        <dbReference type="ChEBI" id="CHEBI:36208"/>
    </ligand>
</feature>
<dbReference type="PANTHER" id="PTHR21089:SF1">
    <property type="entry name" value="BIFUNCTIONAL 3-DEHYDROQUINATE DEHYDRATASE_SHIKIMATE DEHYDROGENASE, CHLOROPLASTIC"/>
    <property type="match status" value="1"/>
</dbReference>
<dbReference type="InterPro" id="IPR013708">
    <property type="entry name" value="Shikimate_DH-bd_N"/>
</dbReference>
<feature type="binding site" evidence="8">
    <location>
        <position position="104"/>
    </location>
    <ligand>
        <name>shikimate</name>
        <dbReference type="ChEBI" id="CHEBI:36208"/>
    </ligand>
</feature>
<feature type="active site" description="Proton acceptor" evidence="8">
    <location>
        <position position="68"/>
    </location>
</feature>
<dbReference type="InterPro" id="IPR046346">
    <property type="entry name" value="Aminoacid_DH-like_N_sf"/>
</dbReference>
<dbReference type="UniPathway" id="UPA00053">
    <property type="reaction ID" value="UER00087"/>
</dbReference>
<feature type="binding site" evidence="8">
    <location>
        <position position="213"/>
    </location>
    <ligand>
        <name>shikimate</name>
        <dbReference type="ChEBI" id="CHEBI:36208"/>
    </ligand>
</feature>
<evidence type="ECO:0000313" key="12">
    <source>
        <dbReference type="Proteomes" id="UP000177372"/>
    </source>
</evidence>
<dbReference type="Proteomes" id="UP000177372">
    <property type="component" value="Unassembled WGS sequence"/>
</dbReference>
<evidence type="ECO:0000256" key="3">
    <source>
        <dbReference type="ARBA" id="ARBA00022605"/>
    </source>
</evidence>
<dbReference type="Gene3D" id="3.40.50.720">
    <property type="entry name" value="NAD(P)-binding Rossmann-like Domain"/>
    <property type="match status" value="1"/>
</dbReference>
<dbReference type="InterPro" id="IPR022893">
    <property type="entry name" value="Shikimate_DH_fam"/>
</dbReference>